<feature type="transmembrane region" description="Helical" evidence="5">
    <location>
        <begin position="166"/>
        <end position="185"/>
    </location>
</feature>
<feature type="transmembrane region" description="Helical" evidence="5">
    <location>
        <begin position="20"/>
        <end position="39"/>
    </location>
</feature>
<feature type="transmembrane region" description="Helical" evidence="5">
    <location>
        <begin position="139"/>
        <end position="159"/>
    </location>
</feature>
<reference evidence="6" key="1">
    <citation type="submission" date="2015-08" db="EMBL/GenBank/DDBJ databases">
        <authorList>
            <person name="Babu N.S."/>
            <person name="Beckwith C.J."/>
            <person name="Beseler K.G."/>
            <person name="Brison A."/>
            <person name="Carone J.V."/>
            <person name="Caskin T.P."/>
            <person name="Diamond M."/>
            <person name="Durham M.E."/>
            <person name="Foxe J.M."/>
            <person name="Go M."/>
            <person name="Henderson B.A."/>
            <person name="Jones I.B."/>
            <person name="McGettigan J.A."/>
            <person name="Micheletti S.J."/>
            <person name="Nasrallah M.E."/>
            <person name="Ortiz D."/>
            <person name="Piller C.R."/>
            <person name="Privatt S.R."/>
            <person name="Schneider S.L."/>
            <person name="Sharp S."/>
            <person name="Smith T.C."/>
            <person name="Stanton J.D."/>
            <person name="Ullery H.E."/>
            <person name="Wilson R.J."/>
            <person name="Serrano M.G."/>
            <person name="Buck G."/>
            <person name="Lee V."/>
            <person name="Wang Y."/>
            <person name="Carvalho R."/>
            <person name="Voegtly L."/>
            <person name="Shi R."/>
            <person name="Duckworth R."/>
            <person name="Johnson A."/>
            <person name="Loviza R."/>
            <person name="Walstead R."/>
            <person name="Shah Z."/>
            <person name="Kiflezghi M."/>
            <person name="Wade K."/>
            <person name="Ball S.L."/>
            <person name="Bradley K.W."/>
            <person name="Asai D.J."/>
            <person name="Bowman C.A."/>
            <person name="Russell D.A."/>
            <person name="Pope W.H."/>
            <person name="Jacobs-Sera D."/>
            <person name="Hendrix R.W."/>
            <person name="Hatfull G.F."/>
        </authorList>
    </citation>
    <scope>NUCLEOTIDE SEQUENCE</scope>
</reference>
<evidence type="ECO:0000256" key="3">
    <source>
        <dbReference type="ARBA" id="ARBA00022989"/>
    </source>
</evidence>
<protein>
    <submittedName>
        <fullName evidence="6">UbiA prenyltransferase</fullName>
    </submittedName>
</protein>
<dbReference type="InterPro" id="IPR000537">
    <property type="entry name" value="UbiA_prenyltransferase"/>
</dbReference>
<evidence type="ECO:0000256" key="2">
    <source>
        <dbReference type="ARBA" id="ARBA00022692"/>
    </source>
</evidence>
<evidence type="ECO:0000256" key="1">
    <source>
        <dbReference type="ARBA" id="ARBA00004141"/>
    </source>
</evidence>
<feature type="transmembrane region" description="Helical" evidence="5">
    <location>
        <begin position="233"/>
        <end position="251"/>
    </location>
</feature>
<evidence type="ECO:0000256" key="5">
    <source>
        <dbReference type="SAM" id="Phobius"/>
    </source>
</evidence>
<name>A0A2P2CCM7_9ZZZZ</name>
<dbReference type="GO" id="GO:0016020">
    <property type="term" value="C:membrane"/>
    <property type="evidence" value="ECO:0007669"/>
    <property type="project" value="UniProtKB-SubCell"/>
</dbReference>
<evidence type="ECO:0000313" key="6">
    <source>
        <dbReference type="EMBL" id="CUR59709.1"/>
    </source>
</evidence>
<organism evidence="6">
    <name type="scientific">metagenome</name>
    <dbReference type="NCBI Taxonomy" id="256318"/>
    <lineage>
        <taxon>unclassified sequences</taxon>
        <taxon>metagenomes</taxon>
    </lineage>
</organism>
<dbReference type="GO" id="GO:0016765">
    <property type="term" value="F:transferase activity, transferring alkyl or aryl (other than methyl) groups"/>
    <property type="evidence" value="ECO:0007669"/>
    <property type="project" value="InterPro"/>
</dbReference>
<gene>
    <name evidence="6" type="ORF">NOCA1190053</name>
</gene>
<accession>A0A2P2CCM7</accession>
<dbReference type="EMBL" id="CZKB01000011">
    <property type="protein sequence ID" value="CUR59709.1"/>
    <property type="molecule type" value="Genomic_DNA"/>
</dbReference>
<evidence type="ECO:0000256" key="4">
    <source>
        <dbReference type="ARBA" id="ARBA00023136"/>
    </source>
</evidence>
<dbReference type="AlphaFoldDB" id="A0A2P2CCM7"/>
<keyword evidence="4 5" id="KW-0472">Membrane</keyword>
<comment type="subcellular location">
    <subcellularLocation>
        <location evidence="1">Membrane</location>
        <topology evidence="1">Multi-pass membrane protein</topology>
    </subcellularLocation>
</comment>
<feature type="transmembrane region" description="Helical" evidence="5">
    <location>
        <begin position="46"/>
        <end position="65"/>
    </location>
</feature>
<dbReference type="Pfam" id="PF01040">
    <property type="entry name" value="UbiA"/>
    <property type="match status" value="1"/>
</dbReference>
<feature type="transmembrane region" description="Helical" evidence="5">
    <location>
        <begin position="208"/>
        <end position="226"/>
    </location>
</feature>
<proteinExistence type="predicted"/>
<dbReference type="InterPro" id="IPR044878">
    <property type="entry name" value="UbiA_sf"/>
</dbReference>
<keyword evidence="3 5" id="KW-1133">Transmembrane helix</keyword>
<sequence length="275" mass="27164">MTTELSHGPAGASAPVRGLVVSAHAGPALAVTVLAALLAAAQGLEVGRGAVLVAAVLAGQLSVGWSNDLVDLARDRSTGRTDKPLAAGTVPVALVRACCVAAVVACIVLSLACGLLAGLVHLGCVAAAWAYNLGLKSTVLSWLPYALAFGGLTAFVTLTDGEAPPWWWPVGAALLGVGAHLLNVLPDLEDDAATGVRGLPHVLGPRRIAPLAAGVLVAATLVVLVGAAPPPPVAVAAGVVVTVLAVLVLGGSGRRPFVAAISIALVDAVLLVVAR</sequence>
<feature type="transmembrane region" description="Helical" evidence="5">
    <location>
        <begin position="257"/>
        <end position="274"/>
    </location>
</feature>
<keyword evidence="6" id="KW-0808">Transferase</keyword>
<dbReference type="Gene3D" id="1.10.357.140">
    <property type="entry name" value="UbiA prenyltransferase"/>
    <property type="match status" value="1"/>
</dbReference>
<keyword evidence="2 5" id="KW-0812">Transmembrane</keyword>